<accession>A0A816NYA2</accession>
<feature type="compositionally biased region" description="Basic and acidic residues" evidence="1">
    <location>
        <begin position="30"/>
        <end position="46"/>
    </location>
</feature>
<dbReference type="EMBL" id="HG994363">
    <property type="protein sequence ID" value="CAF2041800.1"/>
    <property type="molecule type" value="Genomic_DNA"/>
</dbReference>
<feature type="region of interest" description="Disordered" evidence="1">
    <location>
        <begin position="27"/>
        <end position="46"/>
    </location>
</feature>
<dbReference type="AlphaFoldDB" id="A0A816NYA2"/>
<sequence length="72" mass="8250">MFFVGFSRNRSLKVSILKPRSTRSSSIYKSEGHLEEHNHSVTDNQQDRSAMEGQILTLNCMPELNIILVMLL</sequence>
<evidence type="ECO:0000313" key="2">
    <source>
        <dbReference type="EMBL" id="CAF2041800.1"/>
    </source>
</evidence>
<protein>
    <submittedName>
        <fullName evidence="2">(rape) hypothetical protein</fullName>
    </submittedName>
</protein>
<reference evidence="2" key="1">
    <citation type="submission" date="2021-01" db="EMBL/GenBank/DDBJ databases">
        <authorList>
            <consortium name="Genoscope - CEA"/>
            <person name="William W."/>
        </authorList>
    </citation>
    <scope>NUCLEOTIDE SEQUENCE</scope>
</reference>
<gene>
    <name evidence="2" type="ORF">DARMORV10_A09P22800.1</name>
</gene>
<proteinExistence type="predicted"/>
<dbReference type="Proteomes" id="UP001295469">
    <property type="component" value="Chromosome A09"/>
</dbReference>
<name>A0A816NYA2_BRANA</name>
<organism evidence="2">
    <name type="scientific">Brassica napus</name>
    <name type="common">Rape</name>
    <dbReference type="NCBI Taxonomy" id="3708"/>
    <lineage>
        <taxon>Eukaryota</taxon>
        <taxon>Viridiplantae</taxon>
        <taxon>Streptophyta</taxon>
        <taxon>Embryophyta</taxon>
        <taxon>Tracheophyta</taxon>
        <taxon>Spermatophyta</taxon>
        <taxon>Magnoliopsida</taxon>
        <taxon>eudicotyledons</taxon>
        <taxon>Gunneridae</taxon>
        <taxon>Pentapetalae</taxon>
        <taxon>rosids</taxon>
        <taxon>malvids</taxon>
        <taxon>Brassicales</taxon>
        <taxon>Brassicaceae</taxon>
        <taxon>Brassiceae</taxon>
        <taxon>Brassica</taxon>
    </lineage>
</organism>
<evidence type="ECO:0000256" key="1">
    <source>
        <dbReference type="SAM" id="MobiDB-lite"/>
    </source>
</evidence>